<accession>A0A370U1Q8</accession>
<evidence type="ECO:0000313" key="2">
    <source>
        <dbReference type="EMBL" id="RDL41722.1"/>
    </source>
</evidence>
<feature type="compositionally biased region" description="Basic residues" evidence="1">
    <location>
        <begin position="547"/>
        <end position="572"/>
    </location>
</feature>
<feature type="compositionally biased region" description="Basic and acidic residues" evidence="1">
    <location>
        <begin position="147"/>
        <end position="161"/>
    </location>
</feature>
<protein>
    <submittedName>
        <fullName evidence="2">Uncharacterized protein</fullName>
    </submittedName>
</protein>
<feature type="region of interest" description="Disordered" evidence="1">
    <location>
        <begin position="88"/>
        <end position="169"/>
    </location>
</feature>
<feature type="compositionally biased region" description="Low complexity" evidence="1">
    <location>
        <begin position="314"/>
        <end position="327"/>
    </location>
</feature>
<feature type="compositionally biased region" description="Low complexity" evidence="1">
    <location>
        <begin position="376"/>
        <end position="389"/>
    </location>
</feature>
<sequence>MAPHVVPPTTPAEYTRLHITPLNPDLLTTIIPPSILPSARNISYATIQTFPEKSYGFVDLPIMDAEKLKKKLNGSILKGTKIRIEKSRPKKEISVEEPEEPAEVHPKRPKTDLSKKRKRGDETVPGIEIGERHVKRGWTTPLAAGKSSKDKEKDQEKEKDKKKTKSKYTTDPECLFKTILPPNVAANTKSSDVKLEKKKRIKAGTEAVVHEFSKTTKYATFLRDRSGSGNTKGVTEFVEGKGWVDEGGNVIEQVVTKSRKAPEPKKVGSKPNTESAKPHKAGSKAHADSEDESDTSEEGTSDDSSASEDEPDHVATVPSSSKVAASKVVEDSETSTSGSSSEDSDSDSDDSSEDSSDVSEEESEDTVSDSSEDVTESSPVSRPQSSSNPAANLSIKIPGPEAKAIPINTEVHPLEALYKRPKVAADTESAPKPTASSFSFFGADTNGDVDMEEETHDRVPTTPFTQRDFEYRGIRSAAPTPDTAHANKRFLWPTSNDEEDEEEEDEVHGASSPIRSQGAAGKAEATETPESDFQKWFYEHRGDTNRAWKKRRKIVGKEKRHRDNKKRQDRAI</sequence>
<keyword evidence="3" id="KW-1185">Reference proteome</keyword>
<comment type="caution">
    <text evidence="2">The sequence shown here is derived from an EMBL/GenBank/DDBJ whole genome shotgun (WGS) entry which is preliminary data.</text>
</comment>
<dbReference type="GeneID" id="43594550"/>
<dbReference type="EMBL" id="NPIC01000001">
    <property type="protein sequence ID" value="RDL41722.1"/>
    <property type="molecule type" value="Genomic_DNA"/>
</dbReference>
<dbReference type="AlphaFoldDB" id="A0A370U1Q8"/>
<evidence type="ECO:0000256" key="1">
    <source>
        <dbReference type="SAM" id="MobiDB-lite"/>
    </source>
</evidence>
<feature type="region of interest" description="Disordered" evidence="1">
    <location>
        <begin position="423"/>
        <end position="572"/>
    </location>
</feature>
<dbReference type="STRING" id="2656787.A0A370U1Q8"/>
<feature type="compositionally biased region" description="Acidic residues" evidence="1">
    <location>
        <begin position="496"/>
        <end position="506"/>
    </location>
</feature>
<feature type="compositionally biased region" description="Acidic residues" evidence="1">
    <location>
        <begin position="289"/>
        <end position="311"/>
    </location>
</feature>
<gene>
    <name evidence="2" type="ORF">BP5553_01701</name>
</gene>
<feature type="compositionally biased region" description="Acidic residues" evidence="1">
    <location>
        <begin position="342"/>
        <end position="375"/>
    </location>
</feature>
<feature type="region of interest" description="Disordered" evidence="1">
    <location>
        <begin position="254"/>
        <end position="399"/>
    </location>
</feature>
<feature type="compositionally biased region" description="Basic and acidic residues" evidence="1">
    <location>
        <begin position="102"/>
        <end position="122"/>
    </location>
</feature>
<dbReference type="Proteomes" id="UP000254866">
    <property type="component" value="Unassembled WGS sequence"/>
</dbReference>
<evidence type="ECO:0000313" key="3">
    <source>
        <dbReference type="Proteomes" id="UP000254866"/>
    </source>
</evidence>
<name>A0A370U1Q8_9HELO</name>
<organism evidence="2 3">
    <name type="scientific">Venustampulla echinocandica</name>
    <dbReference type="NCBI Taxonomy" id="2656787"/>
    <lineage>
        <taxon>Eukaryota</taxon>
        <taxon>Fungi</taxon>
        <taxon>Dikarya</taxon>
        <taxon>Ascomycota</taxon>
        <taxon>Pezizomycotina</taxon>
        <taxon>Leotiomycetes</taxon>
        <taxon>Helotiales</taxon>
        <taxon>Pleuroascaceae</taxon>
        <taxon>Venustampulla</taxon>
    </lineage>
</organism>
<proteinExistence type="predicted"/>
<feature type="compositionally biased region" description="Basic and acidic residues" evidence="1">
    <location>
        <begin position="537"/>
        <end position="546"/>
    </location>
</feature>
<reference evidence="2 3" key="1">
    <citation type="journal article" date="2018" name="IMA Fungus">
        <title>IMA Genome-F 9: Draft genome sequence of Annulohypoxylon stygium, Aspergillus mulundensis, Berkeleyomyces basicola (syn. Thielaviopsis basicola), Ceratocystis smalleyi, two Cercospora beticola strains, Coleophoma cylindrospora, Fusarium fracticaudum, Phialophora cf. hyalina, and Morchella septimelata.</title>
        <authorList>
            <person name="Wingfield B.D."/>
            <person name="Bills G.F."/>
            <person name="Dong Y."/>
            <person name="Huang W."/>
            <person name="Nel W.J."/>
            <person name="Swalarsk-Parry B.S."/>
            <person name="Vaghefi N."/>
            <person name="Wilken P.M."/>
            <person name="An Z."/>
            <person name="de Beer Z.W."/>
            <person name="De Vos L."/>
            <person name="Chen L."/>
            <person name="Duong T.A."/>
            <person name="Gao Y."/>
            <person name="Hammerbacher A."/>
            <person name="Kikkert J.R."/>
            <person name="Li Y."/>
            <person name="Li H."/>
            <person name="Li K."/>
            <person name="Li Q."/>
            <person name="Liu X."/>
            <person name="Ma X."/>
            <person name="Naidoo K."/>
            <person name="Pethybridge S.J."/>
            <person name="Sun J."/>
            <person name="Steenkamp E.T."/>
            <person name="van der Nest M.A."/>
            <person name="van Wyk S."/>
            <person name="Wingfield M.J."/>
            <person name="Xiong C."/>
            <person name="Yue Q."/>
            <person name="Zhang X."/>
        </authorList>
    </citation>
    <scope>NUCLEOTIDE SEQUENCE [LARGE SCALE GENOMIC DNA]</scope>
    <source>
        <strain evidence="2 3">BP 5553</strain>
    </source>
</reference>
<dbReference type="RefSeq" id="XP_031874378.1">
    <property type="nucleotide sequence ID" value="XM_032010324.1"/>
</dbReference>
<dbReference type="OrthoDB" id="3595585at2759"/>